<sequence>MTTLTPIRTDKRTGSSTSHAFKKIAASLSVLSCAMSGLIVTALPAEASNSAQTATAVFQKIESSSNPQAAYSSLSAKDRAAFDNYYLLANSKVTYEVTKMDAVGSPVGETLSFASEDEAMAAVASTSSCWAANVRNVGRANAGNEIFSTYTEGSWCSSGGRVTSTSFGRTWSTVKMIGWRDAGQLGAGNGISGGEARIWGQRKMVLGAGGWDIQTKQPCTRVNGGRTGMYSMSLVCSVY</sequence>
<dbReference type="EMBL" id="JALXKZ020000006">
    <property type="protein sequence ID" value="MCV7628634.1"/>
    <property type="molecule type" value="Genomic_DNA"/>
</dbReference>
<accession>A0AAP3AGB3</accession>
<dbReference type="AlphaFoldDB" id="A0AAP3AGB3"/>
<organism evidence="1 2">
    <name type="scientific">Micrococcus luteus</name>
    <name type="common">Micrococcus lysodeikticus</name>
    <dbReference type="NCBI Taxonomy" id="1270"/>
    <lineage>
        <taxon>Bacteria</taxon>
        <taxon>Bacillati</taxon>
        <taxon>Actinomycetota</taxon>
        <taxon>Actinomycetes</taxon>
        <taxon>Micrococcales</taxon>
        <taxon>Micrococcaceae</taxon>
        <taxon>Micrococcus</taxon>
    </lineage>
</organism>
<name>A0AAP3AGB3_MICLU</name>
<gene>
    <name evidence="1" type="ORF">M3A82_004660</name>
</gene>
<comment type="caution">
    <text evidence="1">The sequence shown here is derived from an EMBL/GenBank/DDBJ whole genome shotgun (WGS) entry which is preliminary data.</text>
</comment>
<proteinExistence type="predicted"/>
<reference evidence="1" key="1">
    <citation type="submission" date="2023-06" db="EMBL/GenBank/DDBJ databases">
        <title>lsaBGC provides a comprehensive framework for evolutionary analysis of biosynthetic gene clusters within focal taxa.</title>
        <authorList>
            <person name="Salamzade R."/>
            <person name="Sandstrom S."/>
            <person name="Kalan L.R."/>
        </authorList>
    </citation>
    <scope>NUCLEOTIDE SEQUENCE</scope>
    <source>
        <strain evidence="1">P3-SID899</strain>
    </source>
</reference>
<evidence type="ECO:0000313" key="1">
    <source>
        <dbReference type="EMBL" id="MCV7628634.1"/>
    </source>
</evidence>
<protein>
    <submittedName>
        <fullName evidence="1">Uncharacterized protein</fullName>
    </submittedName>
</protein>
<dbReference type="Proteomes" id="UP001205867">
    <property type="component" value="Unassembled WGS sequence"/>
</dbReference>
<evidence type="ECO:0000313" key="2">
    <source>
        <dbReference type="Proteomes" id="UP001205867"/>
    </source>
</evidence>
<dbReference type="RefSeq" id="WP_216880017.1">
    <property type="nucleotide sequence ID" value="NZ_CP082331.1"/>
</dbReference>